<accession>A0A829D3Z9</accession>
<reference evidence="1 2" key="1">
    <citation type="submission" date="2013-02" db="EMBL/GenBank/DDBJ databases">
        <authorList>
            <person name="Harkins D.M."/>
            <person name="Durkin A.S."/>
            <person name="Brinkac L.M."/>
            <person name="Haft D.H."/>
            <person name="Selengut J.D."/>
            <person name="Sanka R."/>
            <person name="DePew J."/>
            <person name="Purushe J."/>
            <person name="Whelen A.C."/>
            <person name="Vinetz J.M."/>
            <person name="Sutton G.G."/>
            <person name="Nierman W.C."/>
            <person name="Fouts D.E."/>
        </authorList>
    </citation>
    <scope>NUCLEOTIDE SEQUENCE [LARGE SCALE GENOMIC DNA]</scope>
    <source>
        <strain evidence="1 2">2002000626</strain>
    </source>
</reference>
<dbReference type="AlphaFoldDB" id="A0A829D3Z9"/>
<evidence type="ECO:0000313" key="2">
    <source>
        <dbReference type="Proteomes" id="UP000012329"/>
    </source>
</evidence>
<dbReference type="Proteomes" id="UP000012329">
    <property type="component" value="Unassembled WGS sequence"/>
</dbReference>
<evidence type="ECO:0000313" key="1">
    <source>
        <dbReference type="EMBL" id="EMY03478.1"/>
    </source>
</evidence>
<sequence>MFYIFFLQKNFFLNLMKVTRIISVCNLYVTPSLYLCFRPSTVYFSRSYK</sequence>
<gene>
    <name evidence="1" type="ORF">LEP1GSC029_1197</name>
</gene>
<comment type="caution">
    <text evidence="1">The sequence shown here is derived from an EMBL/GenBank/DDBJ whole genome shotgun (WGS) entry which is preliminary data.</text>
</comment>
<dbReference type="EMBL" id="AFJL02000178">
    <property type="protein sequence ID" value="EMY03478.1"/>
    <property type="molecule type" value="Genomic_DNA"/>
</dbReference>
<protein>
    <submittedName>
        <fullName evidence="1">Uncharacterized protein</fullName>
    </submittedName>
</protein>
<name>A0A829D3Z9_LEPIR</name>
<proteinExistence type="predicted"/>
<organism evidence="1 2">
    <name type="scientific">Leptospira interrogans str. 2002000626</name>
    <dbReference type="NCBI Taxonomy" id="996803"/>
    <lineage>
        <taxon>Bacteria</taxon>
        <taxon>Pseudomonadati</taxon>
        <taxon>Spirochaetota</taxon>
        <taxon>Spirochaetia</taxon>
        <taxon>Leptospirales</taxon>
        <taxon>Leptospiraceae</taxon>
        <taxon>Leptospira</taxon>
    </lineage>
</organism>